<dbReference type="RefSeq" id="WP_143159112.1">
    <property type="nucleotide sequence ID" value="NZ_FQYY01000001.1"/>
</dbReference>
<keyword evidence="2" id="KW-1185">Reference proteome</keyword>
<dbReference type="EMBL" id="FQYY01000001">
    <property type="protein sequence ID" value="SHI32206.1"/>
    <property type="molecule type" value="Genomic_DNA"/>
</dbReference>
<reference evidence="1 2" key="1">
    <citation type="submission" date="2016-11" db="EMBL/GenBank/DDBJ databases">
        <authorList>
            <person name="Jaros S."/>
            <person name="Januszkiewicz K."/>
            <person name="Wedrychowicz H."/>
        </authorList>
    </citation>
    <scope>NUCLEOTIDE SEQUENCE [LARGE SCALE GENOMIC DNA]</scope>
    <source>
        <strain evidence="1 2">DSM 21425</strain>
    </source>
</reference>
<accession>A0A1M6A6Y3</accession>
<dbReference type="Proteomes" id="UP000184225">
    <property type="component" value="Unassembled WGS sequence"/>
</dbReference>
<evidence type="ECO:0000313" key="1">
    <source>
        <dbReference type="EMBL" id="SHI32206.1"/>
    </source>
</evidence>
<evidence type="ECO:0000313" key="2">
    <source>
        <dbReference type="Proteomes" id="UP000184225"/>
    </source>
</evidence>
<dbReference type="OrthoDB" id="5382295at2"/>
<sequence length="147" mass="17270">MKKHILYLFTCCLLLNSCQESSVNYDWLVGNWTRTNGKKIEQTYEYWQRVTSEKYKGLGFTLVENDTVFKEELTLLKVNEDWVLRVEGVNEEAVDFLVTKTNVESFSAENKENEFPKVISYQLDQDLLKATISDDKNSIDFVFKQEE</sequence>
<gene>
    <name evidence="1" type="ORF">SAMN04488096_101110</name>
</gene>
<organism evidence="1 2">
    <name type="scientific">Mesonia phycicola</name>
    <dbReference type="NCBI Taxonomy" id="579105"/>
    <lineage>
        <taxon>Bacteria</taxon>
        <taxon>Pseudomonadati</taxon>
        <taxon>Bacteroidota</taxon>
        <taxon>Flavobacteriia</taxon>
        <taxon>Flavobacteriales</taxon>
        <taxon>Flavobacteriaceae</taxon>
        <taxon>Mesonia</taxon>
    </lineage>
</organism>
<name>A0A1M6A6Y3_9FLAO</name>
<protein>
    <submittedName>
        <fullName evidence="1">Uncharacterized protein</fullName>
    </submittedName>
</protein>
<proteinExistence type="predicted"/>
<dbReference type="AlphaFoldDB" id="A0A1M6A6Y3"/>